<reference evidence="1" key="2">
    <citation type="submission" date="2019-01" db="UniProtKB">
        <authorList>
            <consortium name="EnsemblPlants"/>
        </authorList>
    </citation>
    <scope>IDENTIFICATION</scope>
    <source>
        <strain evidence="1">cv. Heinz 1706</strain>
    </source>
</reference>
<dbReference type="AlphaFoldDB" id="A0A3Q7IWQ4"/>
<dbReference type="Proteomes" id="UP000004994">
    <property type="component" value="Chromosome 11"/>
</dbReference>
<dbReference type="Gramene" id="Solyc11g042650.1.1">
    <property type="protein sequence ID" value="Solyc11g042650.1.1.1"/>
    <property type="gene ID" value="Solyc11g042650.1"/>
</dbReference>
<proteinExistence type="predicted"/>
<evidence type="ECO:0000313" key="2">
    <source>
        <dbReference type="Proteomes" id="UP000004994"/>
    </source>
</evidence>
<sequence>MRASQFTEKISPIFISQAHMPSPPLFPDFPGSTNPSPFCFDPVLPYSAHQQRDIISSVNIEETDKEAL</sequence>
<organism evidence="1">
    <name type="scientific">Solanum lycopersicum</name>
    <name type="common">Tomato</name>
    <name type="synonym">Lycopersicon esculentum</name>
    <dbReference type="NCBI Taxonomy" id="4081"/>
    <lineage>
        <taxon>Eukaryota</taxon>
        <taxon>Viridiplantae</taxon>
        <taxon>Streptophyta</taxon>
        <taxon>Embryophyta</taxon>
        <taxon>Tracheophyta</taxon>
        <taxon>Spermatophyta</taxon>
        <taxon>Magnoliopsida</taxon>
        <taxon>eudicotyledons</taxon>
        <taxon>Gunneridae</taxon>
        <taxon>Pentapetalae</taxon>
        <taxon>asterids</taxon>
        <taxon>lamiids</taxon>
        <taxon>Solanales</taxon>
        <taxon>Solanaceae</taxon>
        <taxon>Solanoideae</taxon>
        <taxon>Solaneae</taxon>
        <taxon>Solanum</taxon>
        <taxon>Solanum subgen. Lycopersicon</taxon>
    </lineage>
</organism>
<reference evidence="1" key="1">
    <citation type="journal article" date="2012" name="Nature">
        <title>The tomato genome sequence provides insights into fleshy fruit evolution.</title>
        <authorList>
            <consortium name="Tomato Genome Consortium"/>
        </authorList>
    </citation>
    <scope>NUCLEOTIDE SEQUENCE [LARGE SCALE GENOMIC DNA]</scope>
    <source>
        <strain evidence="1">cv. Heinz 1706</strain>
    </source>
</reference>
<dbReference type="PaxDb" id="4081-Solyc11g042650.1.1"/>
<evidence type="ECO:0000313" key="1">
    <source>
        <dbReference type="EnsemblPlants" id="Solyc11g042650.1.1.1"/>
    </source>
</evidence>
<protein>
    <submittedName>
        <fullName evidence="1">Uncharacterized protein</fullName>
    </submittedName>
</protein>
<name>A0A3Q7IWQ4_SOLLC</name>
<dbReference type="EnsemblPlants" id="Solyc11g042650.1.1">
    <property type="protein sequence ID" value="Solyc11g042650.1.1.1"/>
    <property type="gene ID" value="Solyc11g042650.1"/>
</dbReference>
<keyword evidence="2" id="KW-1185">Reference proteome</keyword>
<accession>A0A3Q7IWQ4</accession>
<dbReference type="InParanoid" id="A0A3Q7IWQ4"/>